<comment type="caution">
    <text evidence="1">The sequence shown here is derived from an EMBL/GenBank/DDBJ whole genome shotgun (WGS) entry which is preliminary data.</text>
</comment>
<dbReference type="EMBL" id="CAXHTA020000003">
    <property type="protein sequence ID" value="CAL5220294.1"/>
    <property type="molecule type" value="Genomic_DNA"/>
</dbReference>
<dbReference type="Proteomes" id="UP001497392">
    <property type="component" value="Unassembled WGS sequence"/>
</dbReference>
<keyword evidence="2" id="KW-1185">Reference proteome</keyword>
<reference evidence="1 2" key="1">
    <citation type="submission" date="2024-06" db="EMBL/GenBank/DDBJ databases">
        <authorList>
            <person name="Kraege A."/>
            <person name="Thomma B."/>
        </authorList>
    </citation>
    <scope>NUCLEOTIDE SEQUENCE [LARGE SCALE GENOMIC DNA]</scope>
</reference>
<protein>
    <submittedName>
        <fullName evidence="1">G2279 protein</fullName>
    </submittedName>
</protein>
<evidence type="ECO:0000313" key="1">
    <source>
        <dbReference type="EMBL" id="CAL5220294.1"/>
    </source>
</evidence>
<proteinExistence type="predicted"/>
<sequence>MDFMHNDERNTRICVALFKLSCIKHRPRVELSKEEEADVEHIVTKLLEWCADSRNDPVAPPYAAAKAQLQDLARELMNLPRMRRL</sequence>
<accession>A0ABP1FNR1</accession>
<gene>
    <name evidence="1" type="primary">g2279</name>
    <name evidence="1" type="ORF">VP750_LOCUS1953</name>
</gene>
<organism evidence="1 2">
    <name type="scientific">Coccomyxa viridis</name>
    <dbReference type="NCBI Taxonomy" id="1274662"/>
    <lineage>
        <taxon>Eukaryota</taxon>
        <taxon>Viridiplantae</taxon>
        <taxon>Chlorophyta</taxon>
        <taxon>core chlorophytes</taxon>
        <taxon>Trebouxiophyceae</taxon>
        <taxon>Trebouxiophyceae incertae sedis</taxon>
        <taxon>Coccomyxaceae</taxon>
        <taxon>Coccomyxa</taxon>
    </lineage>
</organism>
<evidence type="ECO:0000313" key="2">
    <source>
        <dbReference type="Proteomes" id="UP001497392"/>
    </source>
</evidence>
<name>A0ABP1FNR1_9CHLO</name>